<accession>A0A316DW11</accession>
<sequence length="191" mass="20673">MKKLTSVMAVLFLSVLIGCSSEQLDDQQYNQKKKIKSQELELPDLNPNTNTGGHCVYTSLIAGQHHTAGAVTIDVVGNNLIVTYTTNEDWTLGTTHLSIGVCEEGWVPTTGSGNPQIGHFEFTEPYYESPHQVVYIIPITDIGDNYCFAAHAEVEGPTGGETAWAEGSGFSGNSWAMYSEFNLSSCNTSQG</sequence>
<gene>
    <name evidence="1" type="ORF">LX78_00476</name>
</gene>
<protein>
    <submittedName>
        <fullName evidence="1">Uncharacterized protein</fullName>
    </submittedName>
</protein>
<dbReference type="PROSITE" id="PS51257">
    <property type="entry name" value="PROKAR_LIPOPROTEIN"/>
    <property type="match status" value="1"/>
</dbReference>
<proteinExistence type="predicted"/>
<reference evidence="1 2" key="1">
    <citation type="submission" date="2018-05" db="EMBL/GenBank/DDBJ databases">
        <title>Genomic Encyclopedia of Archaeal and Bacterial Type Strains, Phase II (KMG-II): from individual species to whole genera.</title>
        <authorList>
            <person name="Goeker M."/>
        </authorList>
    </citation>
    <scope>NUCLEOTIDE SEQUENCE [LARGE SCALE GENOMIC DNA]</scope>
    <source>
        <strain evidence="1 2">DSM 22637</strain>
    </source>
</reference>
<dbReference type="Proteomes" id="UP000245430">
    <property type="component" value="Unassembled WGS sequence"/>
</dbReference>
<dbReference type="RefSeq" id="WP_109681031.1">
    <property type="nucleotide sequence ID" value="NZ_QGGP01000001.1"/>
</dbReference>
<dbReference type="EMBL" id="QGGP01000001">
    <property type="protein sequence ID" value="PWK20773.1"/>
    <property type="molecule type" value="Genomic_DNA"/>
</dbReference>
<evidence type="ECO:0000313" key="2">
    <source>
        <dbReference type="Proteomes" id="UP000245430"/>
    </source>
</evidence>
<dbReference type="AlphaFoldDB" id="A0A316DW11"/>
<dbReference type="OrthoDB" id="1434951at2"/>
<comment type="caution">
    <text evidence="1">The sequence shown here is derived from an EMBL/GenBank/DDBJ whole genome shotgun (WGS) entry which is preliminary data.</text>
</comment>
<organism evidence="1 2">
    <name type="scientific">Xanthomarina spongicola</name>
    <dbReference type="NCBI Taxonomy" id="570520"/>
    <lineage>
        <taxon>Bacteria</taxon>
        <taxon>Pseudomonadati</taxon>
        <taxon>Bacteroidota</taxon>
        <taxon>Flavobacteriia</taxon>
        <taxon>Flavobacteriales</taxon>
        <taxon>Flavobacteriaceae</taxon>
        <taxon>Xanthomarina</taxon>
    </lineage>
</organism>
<keyword evidence="2" id="KW-1185">Reference proteome</keyword>
<evidence type="ECO:0000313" key="1">
    <source>
        <dbReference type="EMBL" id="PWK20773.1"/>
    </source>
</evidence>
<name>A0A316DW11_9FLAO</name>